<gene>
    <name evidence="2" type="ORF">CP981_16260</name>
</gene>
<feature type="transmembrane region" description="Helical" evidence="1">
    <location>
        <begin position="120"/>
        <end position="138"/>
    </location>
</feature>
<keyword evidence="1" id="KW-1133">Transmembrane helix</keyword>
<proteinExistence type="predicted"/>
<name>A0AAE6TMN0_STRPT</name>
<organism evidence="2 3">
    <name type="scientific">Streptomyces platensis</name>
    <dbReference type="NCBI Taxonomy" id="58346"/>
    <lineage>
        <taxon>Bacteria</taxon>
        <taxon>Bacillati</taxon>
        <taxon>Actinomycetota</taxon>
        <taxon>Actinomycetes</taxon>
        <taxon>Kitasatosporales</taxon>
        <taxon>Streptomycetaceae</taxon>
        <taxon>Streptomyces</taxon>
    </lineage>
</organism>
<keyword evidence="1" id="KW-0472">Membrane</keyword>
<protein>
    <submittedName>
        <fullName evidence="2">DUF3995 domain-containing protein</fullName>
    </submittedName>
</protein>
<feature type="transmembrane region" description="Helical" evidence="1">
    <location>
        <begin position="77"/>
        <end position="100"/>
    </location>
</feature>
<evidence type="ECO:0000256" key="1">
    <source>
        <dbReference type="SAM" id="Phobius"/>
    </source>
</evidence>
<sequence length="160" mass="17116">MSPVGALTCGAVRPVRGAELAVGALRQQNESDVFAPVWWLTGWMVTDGMVGVLFLRDAGGRVSRRSPLSRSRRPARVVRVLGWCACAVLLVRGISVEVLLLSGAAGRGMGVSPEQRLWRLLLWNPWLLVGGLIFGLAARGSGKWRGRFAVPPDGASGCVK</sequence>
<dbReference type="KEGG" id="spla:CP981_16260"/>
<evidence type="ECO:0000313" key="3">
    <source>
        <dbReference type="Proteomes" id="UP000325458"/>
    </source>
</evidence>
<reference evidence="2 3" key="1">
    <citation type="submission" date="2017-09" db="EMBL/GenBank/DDBJ databases">
        <authorList>
            <person name="Lee N."/>
            <person name="Cho B.-K."/>
        </authorList>
    </citation>
    <scope>NUCLEOTIDE SEQUENCE [LARGE SCALE GENOMIC DNA]</scope>
    <source>
        <strain evidence="2 3">ATCC 23948</strain>
    </source>
</reference>
<feature type="transmembrane region" description="Helical" evidence="1">
    <location>
        <begin position="33"/>
        <end position="56"/>
    </location>
</feature>
<dbReference type="AlphaFoldDB" id="A0AAE6TMN0"/>
<keyword evidence="1" id="KW-0812">Transmembrane</keyword>
<accession>A0AAE6TMN0</accession>
<evidence type="ECO:0000313" key="2">
    <source>
        <dbReference type="EMBL" id="QEV53011.1"/>
    </source>
</evidence>
<dbReference type="Proteomes" id="UP000325458">
    <property type="component" value="Chromosome"/>
</dbReference>
<dbReference type="EMBL" id="CP023691">
    <property type="protein sequence ID" value="QEV53011.1"/>
    <property type="molecule type" value="Genomic_DNA"/>
</dbReference>